<protein>
    <recommendedName>
        <fullName evidence="2">Zn(2)-C6 fungal-type domain-containing protein</fullName>
    </recommendedName>
</protein>
<dbReference type="GO" id="GO:0000981">
    <property type="term" value="F:DNA-binding transcription factor activity, RNA polymerase II-specific"/>
    <property type="evidence" value="ECO:0007669"/>
    <property type="project" value="InterPro"/>
</dbReference>
<evidence type="ECO:0000259" key="2">
    <source>
        <dbReference type="PROSITE" id="PS50048"/>
    </source>
</evidence>
<organism evidence="3 4">
    <name type="scientific">Polychaeton citri CBS 116435</name>
    <dbReference type="NCBI Taxonomy" id="1314669"/>
    <lineage>
        <taxon>Eukaryota</taxon>
        <taxon>Fungi</taxon>
        <taxon>Dikarya</taxon>
        <taxon>Ascomycota</taxon>
        <taxon>Pezizomycotina</taxon>
        <taxon>Dothideomycetes</taxon>
        <taxon>Dothideomycetidae</taxon>
        <taxon>Capnodiales</taxon>
        <taxon>Capnodiaceae</taxon>
        <taxon>Polychaeton</taxon>
    </lineage>
</organism>
<evidence type="ECO:0000313" key="4">
    <source>
        <dbReference type="Proteomes" id="UP000799441"/>
    </source>
</evidence>
<dbReference type="InterPro" id="IPR021858">
    <property type="entry name" value="Fun_TF"/>
</dbReference>
<dbReference type="InterPro" id="IPR053178">
    <property type="entry name" value="Osmoadaptation_assoc"/>
</dbReference>
<dbReference type="EMBL" id="MU003807">
    <property type="protein sequence ID" value="KAF2719743.1"/>
    <property type="molecule type" value="Genomic_DNA"/>
</dbReference>
<name>A0A9P4UNF2_9PEZI</name>
<dbReference type="CDD" id="cd00067">
    <property type="entry name" value="GAL4"/>
    <property type="match status" value="1"/>
</dbReference>
<dbReference type="GO" id="GO:0008270">
    <property type="term" value="F:zinc ion binding"/>
    <property type="evidence" value="ECO:0007669"/>
    <property type="project" value="InterPro"/>
</dbReference>
<dbReference type="Proteomes" id="UP000799441">
    <property type="component" value="Unassembled WGS sequence"/>
</dbReference>
<dbReference type="Pfam" id="PF11951">
    <property type="entry name" value="Fungal_trans_2"/>
    <property type="match status" value="1"/>
</dbReference>
<dbReference type="OrthoDB" id="3251668at2759"/>
<evidence type="ECO:0000313" key="3">
    <source>
        <dbReference type="EMBL" id="KAF2719743.1"/>
    </source>
</evidence>
<gene>
    <name evidence="3" type="ORF">K431DRAFT_347668</name>
</gene>
<dbReference type="Gene3D" id="4.10.240.10">
    <property type="entry name" value="Zn(2)-C6 fungal-type DNA-binding domain"/>
    <property type="match status" value="1"/>
</dbReference>
<dbReference type="Pfam" id="PF00172">
    <property type="entry name" value="Zn_clus"/>
    <property type="match status" value="1"/>
</dbReference>
<dbReference type="SUPFAM" id="SSF57701">
    <property type="entry name" value="Zn2/Cys6 DNA-binding domain"/>
    <property type="match status" value="1"/>
</dbReference>
<comment type="caution">
    <text evidence="3">The sequence shown here is derived from an EMBL/GenBank/DDBJ whole genome shotgun (WGS) entry which is preliminary data.</text>
</comment>
<keyword evidence="4" id="KW-1185">Reference proteome</keyword>
<dbReference type="AlphaFoldDB" id="A0A9P4UNF2"/>
<evidence type="ECO:0000256" key="1">
    <source>
        <dbReference type="ARBA" id="ARBA00023242"/>
    </source>
</evidence>
<proteinExistence type="predicted"/>
<keyword evidence="1" id="KW-0539">Nucleus</keyword>
<dbReference type="InterPro" id="IPR036864">
    <property type="entry name" value="Zn2-C6_fun-type_DNA-bd_sf"/>
</dbReference>
<dbReference type="PANTHER" id="PTHR38111">
    <property type="entry name" value="ZN(2)-C6 FUNGAL-TYPE DOMAIN-CONTAINING PROTEIN-RELATED"/>
    <property type="match status" value="1"/>
</dbReference>
<feature type="domain" description="Zn(2)-C6 fungal-type" evidence="2">
    <location>
        <begin position="6"/>
        <end position="36"/>
    </location>
</feature>
<dbReference type="InterPro" id="IPR001138">
    <property type="entry name" value="Zn2Cys6_DnaBD"/>
</dbReference>
<reference evidence="3" key="1">
    <citation type="journal article" date="2020" name="Stud. Mycol.">
        <title>101 Dothideomycetes genomes: a test case for predicting lifestyles and emergence of pathogens.</title>
        <authorList>
            <person name="Haridas S."/>
            <person name="Albert R."/>
            <person name="Binder M."/>
            <person name="Bloem J."/>
            <person name="Labutti K."/>
            <person name="Salamov A."/>
            <person name="Andreopoulos B."/>
            <person name="Baker S."/>
            <person name="Barry K."/>
            <person name="Bills G."/>
            <person name="Bluhm B."/>
            <person name="Cannon C."/>
            <person name="Castanera R."/>
            <person name="Culley D."/>
            <person name="Daum C."/>
            <person name="Ezra D."/>
            <person name="Gonzalez J."/>
            <person name="Henrissat B."/>
            <person name="Kuo A."/>
            <person name="Liang C."/>
            <person name="Lipzen A."/>
            <person name="Lutzoni F."/>
            <person name="Magnuson J."/>
            <person name="Mondo S."/>
            <person name="Nolan M."/>
            <person name="Ohm R."/>
            <person name="Pangilinan J."/>
            <person name="Park H.-J."/>
            <person name="Ramirez L."/>
            <person name="Alfaro M."/>
            <person name="Sun H."/>
            <person name="Tritt A."/>
            <person name="Yoshinaga Y."/>
            <person name="Zwiers L.-H."/>
            <person name="Turgeon B."/>
            <person name="Goodwin S."/>
            <person name="Spatafora J."/>
            <person name="Crous P."/>
            <person name="Grigoriev I."/>
        </authorList>
    </citation>
    <scope>NUCLEOTIDE SEQUENCE</scope>
    <source>
        <strain evidence="3">CBS 116435</strain>
    </source>
</reference>
<sequence>MTNRNKCNVCRMRKIKCDGAKPICSHCRLGGRPCNYAPRLISVIGHDRPLPTGLTLRSTHYPASGCGIFHTFASNQKQIGTTTIRTKAVPPILESKTDSDDCSKPLRGLDGDSEREVLPSLPPYVQRLQLSSSRSTLHLSSPTAYRQQLKELLLDNEFPSETVSRSELVNVYSQWFNPQGSAMQATIDCILLLYLARLSGDTRLHHEAQTLHVSAIEKLRTEIQVPSAARSDGILGAIDTLAIIGQFREVTPTNDHWVTHVEGLESLFKARGPSALLSQFAKTVLFNFLPVALIKALNTRQPLFLGDFRWQAAMAIHCTSVMSRLALIASRLPALLAEVDQLALQYRRSCLANSVMSVVDDCGRDKAREKLETWVMAWCIAFSPSPGLNYSTATLEERFPKFVQRFGHFSFIFPFALPYSFDGVLDAFHHAWYWMCLLEAEQAVLDVIAPTLNENEQFMATEPSPTRRKVLKKCNRLAQSICRAVPYLYSAAQPYAETAICTAVTHAERCYEKNGCRVEAEWCQGVRNNLEDRNLNTALQGDLSCVKRVFAGWPVFVHPT</sequence>
<dbReference type="PROSITE" id="PS50048">
    <property type="entry name" value="ZN2_CY6_FUNGAL_2"/>
    <property type="match status" value="1"/>
</dbReference>
<dbReference type="SMART" id="SM00066">
    <property type="entry name" value="GAL4"/>
    <property type="match status" value="1"/>
</dbReference>
<accession>A0A9P4UNF2</accession>